<organism evidence="4 5">
    <name type="scientific">Capsaspora owczarzaki (strain ATCC 30864)</name>
    <dbReference type="NCBI Taxonomy" id="595528"/>
    <lineage>
        <taxon>Eukaryota</taxon>
        <taxon>Filasterea</taxon>
        <taxon>Capsaspora</taxon>
    </lineage>
</organism>
<dbReference type="Proteomes" id="UP000008743">
    <property type="component" value="Unassembled WGS sequence"/>
</dbReference>
<evidence type="ECO:0000256" key="2">
    <source>
        <dbReference type="ARBA" id="ARBA00019580"/>
    </source>
</evidence>
<proteinExistence type="inferred from homology"/>
<protein>
    <recommendedName>
        <fullName evidence="2">Biogenesis of lysosome-related organelles complex 1 subunit 5</fullName>
    </recommendedName>
</protein>
<dbReference type="EMBL" id="KE346365">
    <property type="protein sequence ID" value="KJE93719.1"/>
    <property type="molecule type" value="Genomic_DNA"/>
</dbReference>
<name>A0A0D2X355_CAPO3</name>
<dbReference type="InParanoid" id="A0A0D2X355"/>
<evidence type="ECO:0000313" key="5">
    <source>
        <dbReference type="Proteomes" id="UP000008743"/>
    </source>
</evidence>
<dbReference type="PhylomeDB" id="A0A0D2X355"/>
<evidence type="ECO:0000256" key="3">
    <source>
        <dbReference type="SAM" id="MobiDB-lite"/>
    </source>
</evidence>
<evidence type="ECO:0000256" key="1">
    <source>
        <dbReference type="ARBA" id="ARBA00010754"/>
    </source>
</evidence>
<dbReference type="PANTHER" id="PTHR31784">
    <property type="entry name" value="BIOGENESIS OF LYSOSOME-RELATED ORGANELLES COMPLEX 1 SUBUNIT 5"/>
    <property type="match status" value="1"/>
</dbReference>
<accession>A0A0D2X355</accession>
<dbReference type="Pfam" id="PF14942">
    <property type="entry name" value="Muted"/>
    <property type="match status" value="1"/>
</dbReference>
<dbReference type="OrthoDB" id="18964at2759"/>
<dbReference type="InterPro" id="IPR017243">
    <property type="entry name" value="Bloc1s5"/>
</dbReference>
<feature type="region of interest" description="Disordered" evidence="3">
    <location>
        <begin position="91"/>
        <end position="155"/>
    </location>
</feature>
<reference evidence="5" key="1">
    <citation type="submission" date="2011-02" db="EMBL/GenBank/DDBJ databases">
        <title>The Genome Sequence of Capsaspora owczarzaki ATCC 30864.</title>
        <authorList>
            <person name="Russ C."/>
            <person name="Cuomo C."/>
            <person name="Burger G."/>
            <person name="Gray M.W."/>
            <person name="Holland P.W.H."/>
            <person name="King N."/>
            <person name="Lang F.B.F."/>
            <person name="Roger A.J."/>
            <person name="Ruiz-Trillo I."/>
            <person name="Young S.K."/>
            <person name="Zeng Q."/>
            <person name="Gargeya S."/>
            <person name="Alvarado L."/>
            <person name="Berlin A."/>
            <person name="Chapman S.B."/>
            <person name="Chen Z."/>
            <person name="Freedman E."/>
            <person name="Gellesch M."/>
            <person name="Goldberg J."/>
            <person name="Griggs A."/>
            <person name="Gujja S."/>
            <person name="Heilman E."/>
            <person name="Heiman D."/>
            <person name="Howarth C."/>
            <person name="Mehta T."/>
            <person name="Neiman D."/>
            <person name="Pearson M."/>
            <person name="Roberts A."/>
            <person name="Saif S."/>
            <person name="Shea T."/>
            <person name="Shenoy N."/>
            <person name="Sisk P."/>
            <person name="Stolte C."/>
            <person name="Sykes S."/>
            <person name="White J."/>
            <person name="Yandava C."/>
            <person name="Haas B."/>
            <person name="Nusbaum C."/>
            <person name="Birren B."/>
        </authorList>
    </citation>
    <scope>NUCLEOTIDE SEQUENCE</scope>
    <source>
        <strain evidence="5">ATCC 30864</strain>
    </source>
</reference>
<dbReference type="RefSeq" id="XP_004348299.2">
    <property type="nucleotide sequence ID" value="XM_004348249.2"/>
</dbReference>
<evidence type="ECO:0000313" key="4">
    <source>
        <dbReference type="EMBL" id="KJE93719.1"/>
    </source>
</evidence>
<dbReference type="AlphaFoldDB" id="A0A0D2X355"/>
<gene>
    <name evidence="4" type="ORF">CAOG_004471</name>
</gene>
<dbReference type="STRING" id="595528.A0A0D2X355"/>
<comment type="similarity">
    <text evidence="1">Belongs to the BLOC1S5 family.</text>
</comment>
<sequence length="155" mass="16395">MTSFDGIVKDIGGIHTQLMDHSAFAQREAKAFVKEFEQRRGEKDVQNLSSSLELMTAADTVLLPDTLELLSQHLSSLQVKLYESEALCRSMEDTEHEKKRNRTASVLSTTASAITTSSGGGESAADQPVSAVAAAATADDTAAVPAPTESPVSSP</sequence>
<feature type="compositionally biased region" description="Low complexity" evidence="3">
    <location>
        <begin position="103"/>
        <end position="147"/>
    </location>
</feature>
<keyword evidence="5" id="KW-1185">Reference proteome</keyword>
<dbReference type="GO" id="GO:0031083">
    <property type="term" value="C:BLOC-1 complex"/>
    <property type="evidence" value="ECO:0007669"/>
    <property type="project" value="InterPro"/>
</dbReference>
<dbReference type="PANTHER" id="PTHR31784:SF2">
    <property type="entry name" value="BIOGENESIS OF LYSOSOME-RELATED ORGANELLES COMPLEX 1 SUBUNIT 5"/>
    <property type="match status" value="1"/>
</dbReference>
<dbReference type="GO" id="GO:0030133">
    <property type="term" value="C:transport vesicle"/>
    <property type="evidence" value="ECO:0007669"/>
    <property type="project" value="InterPro"/>
</dbReference>